<evidence type="ECO:0000256" key="5">
    <source>
        <dbReference type="ARBA" id="ARBA00023033"/>
    </source>
</evidence>
<keyword evidence="8" id="KW-1185">Reference proteome</keyword>
<dbReference type="PANTHER" id="PTHR43872:SF1">
    <property type="entry name" value="MONOOXYGENASE, PUTATIVE (AFU_ORTHOLOGUE AFUA_8G02570)-RELATED"/>
    <property type="match status" value="1"/>
</dbReference>
<organism evidence="7 8">
    <name type="scientific">Parathielavia appendiculata</name>
    <dbReference type="NCBI Taxonomy" id="2587402"/>
    <lineage>
        <taxon>Eukaryota</taxon>
        <taxon>Fungi</taxon>
        <taxon>Dikarya</taxon>
        <taxon>Ascomycota</taxon>
        <taxon>Pezizomycotina</taxon>
        <taxon>Sordariomycetes</taxon>
        <taxon>Sordariomycetidae</taxon>
        <taxon>Sordariales</taxon>
        <taxon>Chaetomiaceae</taxon>
        <taxon>Parathielavia</taxon>
    </lineage>
</organism>
<evidence type="ECO:0000256" key="1">
    <source>
        <dbReference type="ARBA" id="ARBA00001974"/>
    </source>
</evidence>
<reference evidence="7" key="2">
    <citation type="submission" date="2023-05" db="EMBL/GenBank/DDBJ databases">
        <authorList>
            <consortium name="Lawrence Berkeley National Laboratory"/>
            <person name="Steindorff A."/>
            <person name="Hensen N."/>
            <person name="Bonometti L."/>
            <person name="Westerberg I."/>
            <person name="Brannstrom I.O."/>
            <person name="Guillou S."/>
            <person name="Cros-Aarteil S."/>
            <person name="Calhoun S."/>
            <person name="Haridas S."/>
            <person name="Kuo A."/>
            <person name="Mondo S."/>
            <person name="Pangilinan J."/>
            <person name="Riley R."/>
            <person name="Labutti K."/>
            <person name="Andreopoulos B."/>
            <person name="Lipzen A."/>
            <person name="Chen C."/>
            <person name="Yanf M."/>
            <person name="Daum C."/>
            <person name="Ng V."/>
            <person name="Clum A."/>
            <person name="Ohm R."/>
            <person name="Martin F."/>
            <person name="Silar P."/>
            <person name="Natvig D."/>
            <person name="Lalanne C."/>
            <person name="Gautier V."/>
            <person name="Ament-Velasquez S.L."/>
            <person name="Kruys A."/>
            <person name="Hutchinson M.I."/>
            <person name="Powell A.J."/>
            <person name="Barry K."/>
            <person name="Miller A.N."/>
            <person name="Grigoriev I.V."/>
            <person name="Debuchy R."/>
            <person name="Gladieux P."/>
            <person name="Thoren M.H."/>
            <person name="Johannesson H."/>
        </authorList>
    </citation>
    <scope>NUCLEOTIDE SEQUENCE</scope>
    <source>
        <strain evidence="7">CBS 731.68</strain>
    </source>
</reference>
<dbReference type="GO" id="GO:0050661">
    <property type="term" value="F:NADP binding"/>
    <property type="evidence" value="ECO:0007669"/>
    <property type="project" value="InterPro"/>
</dbReference>
<feature type="compositionally biased region" description="Polar residues" evidence="6">
    <location>
        <begin position="15"/>
        <end position="28"/>
    </location>
</feature>
<accession>A0AAN6Z965</accession>
<dbReference type="AlphaFoldDB" id="A0AAN6Z965"/>
<keyword evidence="2" id="KW-0285">Flavoprotein</keyword>
<feature type="region of interest" description="Disordered" evidence="6">
    <location>
        <begin position="1"/>
        <end position="32"/>
    </location>
</feature>
<evidence type="ECO:0000313" key="7">
    <source>
        <dbReference type="EMBL" id="KAK4129697.1"/>
    </source>
</evidence>
<keyword evidence="5" id="KW-0503">Monooxygenase</keyword>
<evidence type="ECO:0000256" key="3">
    <source>
        <dbReference type="ARBA" id="ARBA00022827"/>
    </source>
</evidence>
<dbReference type="InterPro" id="IPR020946">
    <property type="entry name" value="Flavin_mOase-like"/>
</dbReference>
<keyword evidence="3" id="KW-0274">FAD</keyword>
<dbReference type="InterPro" id="IPR051820">
    <property type="entry name" value="FAD-binding_MO"/>
</dbReference>
<dbReference type="Pfam" id="PF00743">
    <property type="entry name" value="FMO-like"/>
    <property type="match status" value="1"/>
</dbReference>
<evidence type="ECO:0000256" key="4">
    <source>
        <dbReference type="ARBA" id="ARBA00023002"/>
    </source>
</evidence>
<dbReference type="PANTHER" id="PTHR43872">
    <property type="entry name" value="MONOOXYGENASE, PUTATIVE (AFU_ORTHOLOGUE AFUA_8G02570)-RELATED"/>
    <property type="match status" value="1"/>
</dbReference>
<evidence type="ECO:0000256" key="6">
    <source>
        <dbReference type="SAM" id="MobiDB-lite"/>
    </source>
</evidence>
<dbReference type="EMBL" id="MU853223">
    <property type="protein sequence ID" value="KAK4129697.1"/>
    <property type="molecule type" value="Genomic_DNA"/>
</dbReference>
<dbReference type="GeneID" id="87828721"/>
<reference evidence="7" key="1">
    <citation type="journal article" date="2023" name="Mol. Phylogenet. Evol.">
        <title>Genome-scale phylogeny and comparative genomics of the fungal order Sordariales.</title>
        <authorList>
            <person name="Hensen N."/>
            <person name="Bonometti L."/>
            <person name="Westerberg I."/>
            <person name="Brannstrom I.O."/>
            <person name="Guillou S."/>
            <person name="Cros-Aarteil S."/>
            <person name="Calhoun S."/>
            <person name="Haridas S."/>
            <person name="Kuo A."/>
            <person name="Mondo S."/>
            <person name="Pangilinan J."/>
            <person name="Riley R."/>
            <person name="LaButti K."/>
            <person name="Andreopoulos B."/>
            <person name="Lipzen A."/>
            <person name="Chen C."/>
            <person name="Yan M."/>
            <person name="Daum C."/>
            <person name="Ng V."/>
            <person name="Clum A."/>
            <person name="Steindorff A."/>
            <person name="Ohm R.A."/>
            <person name="Martin F."/>
            <person name="Silar P."/>
            <person name="Natvig D.O."/>
            <person name="Lalanne C."/>
            <person name="Gautier V."/>
            <person name="Ament-Velasquez S.L."/>
            <person name="Kruys A."/>
            <person name="Hutchinson M.I."/>
            <person name="Powell A.J."/>
            <person name="Barry K."/>
            <person name="Miller A.N."/>
            <person name="Grigoriev I.V."/>
            <person name="Debuchy R."/>
            <person name="Gladieux P."/>
            <person name="Hiltunen Thoren M."/>
            <person name="Johannesson H."/>
        </authorList>
    </citation>
    <scope>NUCLEOTIDE SEQUENCE</scope>
    <source>
        <strain evidence="7">CBS 731.68</strain>
    </source>
</reference>
<dbReference type="SUPFAM" id="SSF51905">
    <property type="entry name" value="FAD/NAD(P)-binding domain"/>
    <property type="match status" value="1"/>
</dbReference>
<dbReference type="RefSeq" id="XP_062653468.1">
    <property type="nucleotide sequence ID" value="XM_062791952.1"/>
</dbReference>
<dbReference type="Gene3D" id="3.50.50.60">
    <property type="entry name" value="FAD/NAD(P)-binding domain"/>
    <property type="match status" value="1"/>
</dbReference>
<keyword evidence="4" id="KW-0560">Oxidoreductase</keyword>
<evidence type="ECO:0000256" key="2">
    <source>
        <dbReference type="ARBA" id="ARBA00022630"/>
    </source>
</evidence>
<evidence type="ECO:0000313" key="8">
    <source>
        <dbReference type="Proteomes" id="UP001302602"/>
    </source>
</evidence>
<dbReference type="Proteomes" id="UP001302602">
    <property type="component" value="Unassembled WGS sequence"/>
</dbReference>
<protein>
    <submittedName>
        <fullName evidence="7">FAD/NAD(P)-binding domain-containing protein</fullName>
    </submittedName>
</protein>
<dbReference type="GO" id="GO:0050660">
    <property type="term" value="F:flavin adenine dinucleotide binding"/>
    <property type="evidence" value="ECO:0007669"/>
    <property type="project" value="InterPro"/>
</dbReference>
<name>A0AAN6Z965_9PEZI</name>
<proteinExistence type="predicted"/>
<sequence length="530" mass="59043">MEPANQPAGVRVDKSSSALASRNTSNRIQAPMEPETENLDVVVIGAGLSGINTAYRLKTQLPHHSYAILEARAELGGTWAFWKYPGIRTDSSMGLFGFSWRPWPHEVNMAPAPAIKQYMEECAAAEGIDKKIRLRHRVVVSSWSSQEQRWTLQVDAKGEDGTVHRKVIKAWWVINASGYYSYEKPLPAVIPGIERFGGQVVHPQFWDEKVNYSGKKVVIIGSGATAITLLPALAKTSHSVTMLQRSPSYVMSLPSKNSTSAFLSKYMPSSWAAQIHWWLSMLIETLFVGFLKTFPQVGRRFIMSEMRNSLPKDFDIDKHFNPRYNPFEQRLCFCPGADFFKALHRPNTRVVTDNVETVTETGILLKSGETLEADMIITATGLYFSLLSSVKATVDGESVNDTLGTRYIWNGVMLEGVPNSGLISGYTAATWTPGADARVRQLIKVIKYMDKVEATMAMPCIEPAERAQMPVLPGINLSSTYVVSAMDRLPKIAGKAPWVNGSNWAVDMWRLMTSNVREGMRYTFADKKGI</sequence>
<comment type="caution">
    <text evidence="7">The sequence shown here is derived from an EMBL/GenBank/DDBJ whole genome shotgun (WGS) entry which is preliminary data.</text>
</comment>
<dbReference type="GO" id="GO:0004499">
    <property type="term" value="F:N,N-dimethylaniline monooxygenase activity"/>
    <property type="evidence" value="ECO:0007669"/>
    <property type="project" value="InterPro"/>
</dbReference>
<comment type="cofactor">
    <cofactor evidence="1">
        <name>FAD</name>
        <dbReference type="ChEBI" id="CHEBI:57692"/>
    </cofactor>
</comment>
<gene>
    <name evidence="7" type="ORF">N657DRAFT_640366</name>
</gene>
<dbReference type="InterPro" id="IPR036188">
    <property type="entry name" value="FAD/NAD-bd_sf"/>
</dbReference>